<keyword evidence="2" id="KW-1185">Reference proteome</keyword>
<dbReference type="EMBL" id="KI925461">
    <property type="protein sequence ID" value="ETW79307.1"/>
    <property type="molecule type" value="Genomic_DNA"/>
</dbReference>
<evidence type="ECO:0000313" key="2">
    <source>
        <dbReference type="Proteomes" id="UP000030671"/>
    </source>
</evidence>
<dbReference type="AlphaFoldDB" id="W4K0K5"/>
<dbReference type="RefSeq" id="XP_009549552.1">
    <property type="nucleotide sequence ID" value="XM_009551257.1"/>
</dbReference>
<sequence>MRWLGLLGREPGIFSVLQTPAMVCRGLNSSRPKGSCMQKSMGLSERAAACRRDQTRGTAFGLDWQQTFQKFCFGGQLRTPNSHLKASTPSLTCIICLQLASDLAESPWIWSSSRSSIVGHEDLSAVSVEQNEEAASQEVLIGAQTHSSYKRAGTGFGGIWPGTPG</sequence>
<evidence type="ECO:0000313" key="1">
    <source>
        <dbReference type="EMBL" id="ETW79307.1"/>
    </source>
</evidence>
<accession>W4K0K5</accession>
<reference evidence="1 2" key="1">
    <citation type="journal article" date="2012" name="New Phytol.">
        <title>Insight into trade-off between wood decay and parasitism from the genome of a fungal forest pathogen.</title>
        <authorList>
            <person name="Olson A."/>
            <person name="Aerts A."/>
            <person name="Asiegbu F."/>
            <person name="Belbahri L."/>
            <person name="Bouzid O."/>
            <person name="Broberg A."/>
            <person name="Canback B."/>
            <person name="Coutinho P.M."/>
            <person name="Cullen D."/>
            <person name="Dalman K."/>
            <person name="Deflorio G."/>
            <person name="van Diepen L.T."/>
            <person name="Dunand C."/>
            <person name="Duplessis S."/>
            <person name="Durling M."/>
            <person name="Gonthier P."/>
            <person name="Grimwood J."/>
            <person name="Fossdal C.G."/>
            <person name="Hansson D."/>
            <person name="Henrissat B."/>
            <person name="Hietala A."/>
            <person name="Himmelstrand K."/>
            <person name="Hoffmeister D."/>
            <person name="Hogberg N."/>
            <person name="James T.Y."/>
            <person name="Karlsson M."/>
            <person name="Kohler A."/>
            <person name="Kues U."/>
            <person name="Lee Y.H."/>
            <person name="Lin Y.C."/>
            <person name="Lind M."/>
            <person name="Lindquist E."/>
            <person name="Lombard V."/>
            <person name="Lucas S."/>
            <person name="Lunden K."/>
            <person name="Morin E."/>
            <person name="Murat C."/>
            <person name="Park J."/>
            <person name="Raffaello T."/>
            <person name="Rouze P."/>
            <person name="Salamov A."/>
            <person name="Schmutz J."/>
            <person name="Solheim H."/>
            <person name="Stahlberg J."/>
            <person name="Velez H."/>
            <person name="de Vries R.P."/>
            <person name="Wiebenga A."/>
            <person name="Woodward S."/>
            <person name="Yakovlev I."/>
            <person name="Garbelotto M."/>
            <person name="Martin F."/>
            <person name="Grigoriev I.V."/>
            <person name="Stenlid J."/>
        </authorList>
    </citation>
    <scope>NUCLEOTIDE SEQUENCE [LARGE SCALE GENOMIC DNA]</scope>
    <source>
        <strain evidence="1 2">TC 32-1</strain>
    </source>
</reference>
<proteinExistence type="predicted"/>
<dbReference type="GeneID" id="20674307"/>
<organism evidence="1 2">
    <name type="scientific">Heterobasidion irregulare (strain TC 32-1)</name>
    <dbReference type="NCBI Taxonomy" id="747525"/>
    <lineage>
        <taxon>Eukaryota</taxon>
        <taxon>Fungi</taxon>
        <taxon>Dikarya</taxon>
        <taxon>Basidiomycota</taxon>
        <taxon>Agaricomycotina</taxon>
        <taxon>Agaricomycetes</taxon>
        <taxon>Russulales</taxon>
        <taxon>Bondarzewiaceae</taxon>
        <taxon>Heterobasidion</taxon>
        <taxon>Heterobasidion annosum species complex</taxon>
    </lineage>
</organism>
<name>W4K0K5_HETIT</name>
<dbReference type="Proteomes" id="UP000030671">
    <property type="component" value="Unassembled WGS sequence"/>
</dbReference>
<protein>
    <submittedName>
        <fullName evidence="1">Uncharacterized protein</fullName>
    </submittedName>
</protein>
<gene>
    <name evidence="1" type="ORF">HETIRDRAFT_428903</name>
</gene>
<dbReference type="HOGENOM" id="CLU_1610981_0_0_1"/>
<dbReference type="KEGG" id="hir:HETIRDRAFT_428903"/>
<dbReference type="InParanoid" id="W4K0K5"/>